<dbReference type="Proteomes" id="UP000056905">
    <property type="component" value="Chromosome"/>
</dbReference>
<keyword evidence="1" id="KW-1133">Transmembrane helix</keyword>
<keyword evidence="1" id="KW-0472">Membrane</keyword>
<proteinExistence type="predicted"/>
<dbReference type="RefSeq" id="WP_062149598.1">
    <property type="nucleotide sequence ID" value="NZ_CP013002.1"/>
</dbReference>
<dbReference type="STRING" id="69395.AQ619_15395"/>
<accession>A0A0P0P2X8</accession>
<evidence type="ECO:0000313" key="2">
    <source>
        <dbReference type="EMBL" id="ALL14624.1"/>
    </source>
</evidence>
<gene>
    <name evidence="2" type="ORF">AQ619_15395</name>
</gene>
<protein>
    <submittedName>
        <fullName evidence="2">Uncharacterized protein</fullName>
    </submittedName>
</protein>
<evidence type="ECO:0000256" key="1">
    <source>
        <dbReference type="SAM" id="Phobius"/>
    </source>
</evidence>
<name>A0A0P0P2X8_9CAUL</name>
<evidence type="ECO:0000313" key="3">
    <source>
        <dbReference type="Proteomes" id="UP000056905"/>
    </source>
</evidence>
<reference evidence="2 3" key="1">
    <citation type="submission" date="2015-10" db="EMBL/GenBank/DDBJ databases">
        <title>Conservation of the essential genome among Caulobacter and Brevundimonas species.</title>
        <authorList>
            <person name="Scott D."/>
            <person name="Ely B."/>
        </authorList>
    </citation>
    <scope>NUCLEOTIDE SEQUENCE [LARGE SCALE GENOMIC DNA]</scope>
    <source>
        <strain evidence="2 3">CB4</strain>
    </source>
</reference>
<dbReference type="EMBL" id="CP013002">
    <property type="protein sequence ID" value="ALL14624.1"/>
    <property type="molecule type" value="Genomic_DNA"/>
</dbReference>
<feature type="transmembrane region" description="Helical" evidence="1">
    <location>
        <begin position="37"/>
        <end position="59"/>
    </location>
</feature>
<dbReference type="OrthoDB" id="7193329at2"/>
<sequence length="98" mass="9599">MSGFATLTLAALIILIIAAGVSMVLPRRKAAGNGAAFAPAFVLIAIGLSANAIGLQAGTSGGADILRWLSPFAVGMGVALLLANLRAEPAPPSGGTSE</sequence>
<dbReference type="AlphaFoldDB" id="A0A0P0P2X8"/>
<organism evidence="2 3">
    <name type="scientific">Caulobacter henricii</name>
    <dbReference type="NCBI Taxonomy" id="69395"/>
    <lineage>
        <taxon>Bacteria</taxon>
        <taxon>Pseudomonadati</taxon>
        <taxon>Pseudomonadota</taxon>
        <taxon>Alphaproteobacteria</taxon>
        <taxon>Caulobacterales</taxon>
        <taxon>Caulobacteraceae</taxon>
        <taxon>Caulobacter</taxon>
    </lineage>
</organism>
<feature type="transmembrane region" description="Helical" evidence="1">
    <location>
        <begin position="6"/>
        <end position="25"/>
    </location>
</feature>
<feature type="transmembrane region" description="Helical" evidence="1">
    <location>
        <begin position="65"/>
        <end position="83"/>
    </location>
</feature>
<keyword evidence="1" id="KW-0812">Transmembrane</keyword>
<dbReference type="KEGG" id="chq:AQ619_15395"/>
<keyword evidence="3" id="KW-1185">Reference proteome</keyword>